<feature type="active site" evidence="2">
    <location>
        <position position="192"/>
    </location>
</feature>
<organism evidence="5 6">
    <name type="scientific">Alkalispirochaeta americana</name>
    <dbReference type="NCBI Taxonomy" id="159291"/>
    <lineage>
        <taxon>Bacteria</taxon>
        <taxon>Pseudomonadati</taxon>
        <taxon>Spirochaetota</taxon>
        <taxon>Spirochaetia</taxon>
        <taxon>Spirochaetales</taxon>
        <taxon>Spirochaetaceae</taxon>
        <taxon>Alkalispirochaeta</taxon>
    </lineage>
</organism>
<dbReference type="InterPro" id="IPR025758">
    <property type="entry name" value="Fic/DOC_N"/>
</dbReference>
<dbReference type="InterPro" id="IPR026287">
    <property type="entry name" value="SoFic-like"/>
</dbReference>
<evidence type="ECO:0000259" key="4">
    <source>
        <dbReference type="PROSITE" id="PS51459"/>
    </source>
</evidence>
<reference evidence="5 6" key="1">
    <citation type="submission" date="2017-01" db="EMBL/GenBank/DDBJ databases">
        <authorList>
            <person name="Mah S.A."/>
            <person name="Swanson W.J."/>
            <person name="Moy G.W."/>
            <person name="Vacquier V.D."/>
        </authorList>
    </citation>
    <scope>NUCLEOTIDE SEQUENCE [LARGE SCALE GENOMIC DNA]</scope>
    <source>
        <strain evidence="5 6">ASpG1</strain>
    </source>
</reference>
<name>A0A1N6Y4F8_9SPIO</name>
<dbReference type="PANTHER" id="PTHR13504:SF35">
    <property type="entry name" value="PROTEIN ADENYLYLTRANSFERASE SOFIC"/>
    <property type="match status" value="1"/>
</dbReference>
<evidence type="ECO:0000256" key="1">
    <source>
        <dbReference type="PIRSR" id="PIRSR038925-1"/>
    </source>
</evidence>
<feature type="binding site" evidence="3">
    <location>
        <begin position="196"/>
        <end position="203"/>
    </location>
    <ligand>
        <name>ATP</name>
        <dbReference type="ChEBI" id="CHEBI:30616"/>
    </ligand>
</feature>
<dbReference type="InterPro" id="IPR003812">
    <property type="entry name" value="Fido"/>
</dbReference>
<protein>
    <submittedName>
        <fullName evidence="5">Fic family protein</fullName>
    </submittedName>
</protein>
<evidence type="ECO:0000313" key="6">
    <source>
        <dbReference type="Proteomes" id="UP000186400"/>
    </source>
</evidence>
<dbReference type="Pfam" id="PF13784">
    <property type="entry name" value="Fic_N"/>
    <property type="match status" value="1"/>
</dbReference>
<feature type="binding site" evidence="3">
    <location>
        <begin position="234"/>
        <end position="235"/>
    </location>
    <ligand>
        <name>ATP</name>
        <dbReference type="ChEBI" id="CHEBI:30616"/>
    </ligand>
</feature>
<dbReference type="PIRSF" id="PIRSF038925">
    <property type="entry name" value="AMP-prot_trans"/>
    <property type="match status" value="1"/>
</dbReference>
<dbReference type="Pfam" id="PF21248">
    <property type="entry name" value="SoFic-like_C"/>
    <property type="match status" value="1"/>
</dbReference>
<dbReference type="AlphaFoldDB" id="A0A1N6Y4F8"/>
<dbReference type="PROSITE" id="PS51459">
    <property type="entry name" value="FIDO"/>
    <property type="match status" value="1"/>
</dbReference>
<feature type="domain" description="Fido" evidence="4">
    <location>
        <begin position="110"/>
        <end position="256"/>
    </location>
</feature>
<keyword evidence="1" id="KW-0067">ATP-binding</keyword>
<dbReference type="Gene3D" id="1.10.3290.10">
    <property type="entry name" value="Fido-like domain"/>
    <property type="match status" value="1"/>
</dbReference>
<accession>A0A1N6Y4F8</accession>
<dbReference type="InterPro" id="IPR040198">
    <property type="entry name" value="Fido_containing"/>
</dbReference>
<feature type="binding site" evidence="1">
    <location>
        <position position="192"/>
    </location>
    <ligand>
        <name>ATP</name>
        <dbReference type="ChEBI" id="CHEBI:30616"/>
    </ligand>
</feature>
<evidence type="ECO:0000256" key="3">
    <source>
        <dbReference type="PIRSR" id="PIRSR640198-2"/>
    </source>
</evidence>
<proteinExistence type="predicted"/>
<feature type="binding site" evidence="1">
    <location>
        <begin position="197"/>
        <end position="203"/>
    </location>
    <ligand>
        <name>ATP</name>
        <dbReference type="ChEBI" id="CHEBI:30616"/>
    </ligand>
</feature>
<gene>
    <name evidence="5" type="ORF">SAMN05920897_1384</name>
</gene>
<dbReference type="OrthoDB" id="9813719at2"/>
<dbReference type="SUPFAM" id="SSF140931">
    <property type="entry name" value="Fic-like"/>
    <property type="match status" value="1"/>
</dbReference>
<sequence>MNKFILKPLPPEVDLETREILKKCIEAGRCLAELKGICKTIPNENILINTLALQEAKDSSAIENIITTHDELFKEELFSDYIGNAAAKEVQNYSTALKKGFKLIQRNNLLTNNIILEIQKELERNRAGFRTQAGTELVNPATGKVVYTPPQQPDEIVSLMGNLETFINDQNLSDLEPLVKMAMIHYQFESIHPFYDGNGRTGRIINILYLVLQELLDLPVLYLSQYIIETKSEYYRLLQAVRDENAWSEWVLYILEGVIVTSRNTIRIIQNITDLMSDYKHRIRKKYKFYSQDFLNILFNHPYTKIDFLVQTLGVTRKTAAKYLDELSEGGLLKREKIGVNHYYINEPLFELFTRREG</sequence>
<dbReference type="STRING" id="159291.SAMN05920897_1384"/>
<dbReference type="Pfam" id="PF02661">
    <property type="entry name" value="Fic"/>
    <property type="match status" value="1"/>
</dbReference>
<dbReference type="PANTHER" id="PTHR13504">
    <property type="entry name" value="FIDO DOMAIN-CONTAINING PROTEIN DDB_G0283145"/>
    <property type="match status" value="1"/>
</dbReference>
<dbReference type="RefSeq" id="WP_076489994.1">
    <property type="nucleotide sequence ID" value="NZ_FTMS01000038.1"/>
</dbReference>
<dbReference type="InterPro" id="IPR036597">
    <property type="entry name" value="Fido-like_dom_sf"/>
</dbReference>
<dbReference type="EMBL" id="FTMS01000038">
    <property type="protein sequence ID" value="SIR09433.1"/>
    <property type="molecule type" value="Genomic_DNA"/>
</dbReference>
<evidence type="ECO:0000256" key="2">
    <source>
        <dbReference type="PIRSR" id="PIRSR640198-1"/>
    </source>
</evidence>
<keyword evidence="6" id="KW-1185">Reference proteome</keyword>
<feature type="binding site" evidence="1">
    <location>
        <position position="234"/>
    </location>
    <ligand>
        <name>ATP</name>
        <dbReference type="ChEBI" id="CHEBI:30616"/>
    </ligand>
</feature>
<dbReference type="Proteomes" id="UP000186400">
    <property type="component" value="Unassembled WGS sequence"/>
</dbReference>
<keyword evidence="1" id="KW-0547">Nucleotide-binding</keyword>
<dbReference type="InterPro" id="IPR048770">
    <property type="entry name" value="SoFic-like_C"/>
</dbReference>
<evidence type="ECO:0000313" key="5">
    <source>
        <dbReference type="EMBL" id="SIR09433.1"/>
    </source>
</evidence>
<dbReference type="GO" id="GO:0005524">
    <property type="term" value="F:ATP binding"/>
    <property type="evidence" value="ECO:0007669"/>
    <property type="project" value="UniProtKB-KW"/>
</dbReference>
<feature type="binding site" evidence="1">
    <location>
        <position position="63"/>
    </location>
    <ligand>
        <name>ATP</name>
        <dbReference type="ChEBI" id="CHEBI:30616"/>
    </ligand>
</feature>